<feature type="transmembrane region" description="Helical" evidence="1">
    <location>
        <begin position="202"/>
        <end position="225"/>
    </location>
</feature>
<dbReference type="OrthoDB" id="8582979at2"/>
<organism evidence="2 3">
    <name type="scientific">Litchfieldia salsa</name>
    <dbReference type="NCBI Taxonomy" id="930152"/>
    <lineage>
        <taxon>Bacteria</taxon>
        <taxon>Bacillati</taxon>
        <taxon>Bacillota</taxon>
        <taxon>Bacilli</taxon>
        <taxon>Bacillales</taxon>
        <taxon>Bacillaceae</taxon>
        <taxon>Litchfieldia</taxon>
    </lineage>
</organism>
<name>A0A1H0Q9B5_9BACI</name>
<dbReference type="RefSeq" id="WP_090849833.1">
    <property type="nucleotide sequence ID" value="NZ_FNJU01000001.1"/>
</dbReference>
<dbReference type="InterPro" id="IPR010390">
    <property type="entry name" value="ABC-2_transporter-like"/>
</dbReference>
<dbReference type="Pfam" id="PF06182">
    <property type="entry name" value="ABC2_membrane_6"/>
    <property type="match status" value="1"/>
</dbReference>
<dbReference type="EMBL" id="FNJU01000001">
    <property type="protein sequence ID" value="SDP13961.1"/>
    <property type="molecule type" value="Genomic_DNA"/>
</dbReference>
<keyword evidence="3" id="KW-1185">Reference proteome</keyword>
<dbReference type="PANTHER" id="PTHR36832">
    <property type="entry name" value="SLR1174 PROTEIN-RELATED"/>
    <property type="match status" value="1"/>
</dbReference>
<keyword evidence="1" id="KW-0472">Membrane</keyword>
<feature type="transmembrane region" description="Helical" evidence="1">
    <location>
        <begin position="73"/>
        <end position="90"/>
    </location>
</feature>
<keyword evidence="1" id="KW-1133">Transmembrane helix</keyword>
<dbReference type="PANTHER" id="PTHR36832:SF1">
    <property type="entry name" value="SLR1174 PROTEIN"/>
    <property type="match status" value="1"/>
</dbReference>
<feature type="transmembrane region" description="Helical" evidence="1">
    <location>
        <begin position="129"/>
        <end position="149"/>
    </location>
</feature>
<keyword evidence="1" id="KW-0812">Transmembrane</keyword>
<protein>
    <submittedName>
        <fullName evidence="2">ABC-2 type transport system permease protein</fullName>
    </submittedName>
</protein>
<accession>A0A1H0Q9B5</accession>
<feature type="transmembrane region" description="Helical" evidence="1">
    <location>
        <begin position="245"/>
        <end position="267"/>
    </location>
</feature>
<dbReference type="AlphaFoldDB" id="A0A1H0Q9B5"/>
<evidence type="ECO:0000313" key="3">
    <source>
        <dbReference type="Proteomes" id="UP000199159"/>
    </source>
</evidence>
<dbReference type="Proteomes" id="UP000199159">
    <property type="component" value="Unassembled WGS sequence"/>
</dbReference>
<proteinExistence type="predicted"/>
<dbReference type="STRING" id="930152.SAMN05216565_101663"/>
<reference evidence="3" key="1">
    <citation type="submission" date="2016-10" db="EMBL/GenBank/DDBJ databases">
        <authorList>
            <person name="Varghese N."/>
            <person name="Submissions S."/>
        </authorList>
    </citation>
    <scope>NUCLEOTIDE SEQUENCE [LARGE SCALE GENOMIC DNA]</scope>
    <source>
        <strain evidence="3">IBRC-M10078</strain>
    </source>
</reference>
<feature type="transmembrane region" description="Helical" evidence="1">
    <location>
        <begin position="36"/>
        <end position="53"/>
    </location>
</feature>
<sequence length="279" mass="31856">MKIILNMKQAIIKATRTTHAVGWATLKEWAAYRSHMAVSIIVGPIYFLVQYFIWDAMFANRETLNGFTLEEMLVYYGAMSVITYLTFDFADWNLQMLIRTGKYTTFILRPVSHRFFALSQKIGHRTLGFWLEFLPVLLIYLFIFKINLIPPEPGWAIISVILGFLMTFLLNYCIGLTAFWLTNAGGIRRIFLLIRDLSGGMFVPLTFFPDIVQTILFFLPFQFMLYVPVQVFIGNYELAGISLSLPQIVGIQALAVIAMWGVSEVLVRLGENKFTGVGV</sequence>
<feature type="transmembrane region" description="Helical" evidence="1">
    <location>
        <begin position="155"/>
        <end position="181"/>
    </location>
</feature>
<gene>
    <name evidence="2" type="ORF">SAMN05216565_101663</name>
</gene>
<evidence type="ECO:0000256" key="1">
    <source>
        <dbReference type="SAM" id="Phobius"/>
    </source>
</evidence>
<evidence type="ECO:0000313" key="2">
    <source>
        <dbReference type="EMBL" id="SDP13961.1"/>
    </source>
</evidence>